<dbReference type="AlphaFoldDB" id="A0A423HXB4"/>
<dbReference type="FunFam" id="3.30.559.10:FF:000004">
    <property type="entry name" value="Acetyltransferase component of pyruvate dehydrogenase complex"/>
    <property type="match status" value="1"/>
</dbReference>
<dbReference type="Gene3D" id="2.40.50.100">
    <property type="match status" value="3"/>
</dbReference>
<evidence type="ECO:0000256" key="2">
    <source>
        <dbReference type="ARBA" id="ARBA00011484"/>
    </source>
</evidence>
<evidence type="ECO:0000313" key="13">
    <source>
        <dbReference type="Proteomes" id="UP000285636"/>
    </source>
</evidence>
<dbReference type="PROSITE" id="PS00189">
    <property type="entry name" value="LIPOYL"/>
    <property type="match status" value="3"/>
</dbReference>
<dbReference type="InterPro" id="IPR003016">
    <property type="entry name" value="2-oxoA_DH_lipoyl-BS"/>
</dbReference>
<keyword evidence="3 9" id="KW-0808">Transferase</keyword>
<comment type="catalytic activity">
    <reaction evidence="8 9">
        <text>N(6)-[(R)-dihydrolipoyl]-L-lysyl-[protein] + acetyl-CoA = N(6)-[(R)-S(8)-acetyldihydrolipoyl]-L-lysyl-[protein] + CoA</text>
        <dbReference type="Rhea" id="RHEA:17017"/>
        <dbReference type="Rhea" id="RHEA-COMP:10475"/>
        <dbReference type="Rhea" id="RHEA-COMP:10478"/>
        <dbReference type="ChEBI" id="CHEBI:57287"/>
        <dbReference type="ChEBI" id="CHEBI:57288"/>
        <dbReference type="ChEBI" id="CHEBI:83100"/>
        <dbReference type="ChEBI" id="CHEBI:83111"/>
        <dbReference type="EC" id="2.3.1.12"/>
    </reaction>
</comment>
<dbReference type="InterPro" id="IPR011053">
    <property type="entry name" value="Single_hybrid_motif"/>
</dbReference>
<dbReference type="GO" id="GO:0004742">
    <property type="term" value="F:dihydrolipoyllysine-residue acetyltransferase activity"/>
    <property type="evidence" value="ECO:0007669"/>
    <property type="project" value="UniProtKB-UniRule"/>
</dbReference>
<dbReference type="InterPro" id="IPR023213">
    <property type="entry name" value="CAT-like_dom_sf"/>
</dbReference>
<dbReference type="InterPro" id="IPR036625">
    <property type="entry name" value="E3-bd_dom_sf"/>
</dbReference>
<keyword evidence="5 9" id="KW-0450">Lipoyl</keyword>
<evidence type="ECO:0000313" key="12">
    <source>
        <dbReference type="EMBL" id="RON17708.1"/>
    </source>
</evidence>
<dbReference type="GO" id="GO:0005737">
    <property type="term" value="C:cytoplasm"/>
    <property type="evidence" value="ECO:0007669"/>
    <property type="project" value="TreeGrafter"/>
</dbReference>
<evidence type="ECO:0000256" key="9">
    <source>
        <dbReference type="RuleBase" id="RU361137"/>
    </source>
</evidence>
<reference evidence="12 13" key="1">
    <citation type="submission" date="2016-10" db="EMBL/GenBank/DDBJ databases">
        <title>Comparative genome analysis of multiple Pseudomonas spp. focuses on biocontrol and plant growth promoting traits.</title>
        <authorList>
            <person name="Tao X.-Y."/>
            <person name="Taylor C.G."/>
        </authorList>
    </citation>
    <scope>NUCLEOTIDE SEQUENCE [LARGE SCALE GENOMIC DNA]</scope>
    <source>
        <strain evidence="12 13">38D7</strain>
    </source>
</reference>
<dbReference type="InterPro" id="IPR000089">
    <property type="entry name" value="Biotin_lipoyl"/>
</dbReference>
<dbReference type="Proteomes" id="UP000285636">
    <property type="component" value="Unassembled WGS sequence"/>
</dbReference>
<dbReference type="InterPro" id="IPR006256">
    <property type="entry name" value="AcTrfase_Pyrv_DH_cplx"/>
</dbReference>
<name>A0A423HXB4_9PSED</name>
<comment type="similarity">
    <text evidence="1 9">Belongs to the 2-oxoacid dehydrogenase family.</text>
</comment>
<organism evidence="12 13">
    <name type="scientific">Pseudomonas brassicacearum</name>
    <dbReference type="NCBI Taxonomy" id="930166"/>
    <lineage>
        <taxon>Bacteria</taxon>
        <taxon>Pseudomonadati</taxon>
        <taxon>Pseudomonadota</taxon>
        <taxon>Gammaproteobacteria</taxon>
        <taxon>Pseudomonadales</taxon>
        <taxon>Pseudomonadaceae</taxon>
        <taxon>Pseudomonas</taxon>
    </lineage>
</organism>
<dbReference type="SUPFAM" id="SSF51230">
    <property type="entry name" value="Single hybrid motif"/>
    <property type="match status" value="3"/>
</dbReference>
<comment type="cofactor">
    <cofactor evidence="9">
        <name>(R)-lipoate</name>
        <dbReference type="ChEBI" id="CHEBI:83088"/>
    </cofactor>
    <text evidence="9">Binds 3 lipoyl cofactors covalently.</text>
</comment>
<feature type="domain" description="Peripheral subunit-binding (PSBD)" evidence="11">
    <location>
        <begin position="354"/>
        <end position="391"/>
    </location>
</feature>
<comment type="caution">
    <text evidence="12">The sequence shown here is derived from an EMBL/GenBank/DDBJ whole genome shotgun (WGS) entry which is preliminary data.</text>
</comment>
<dbReference type="InterPro" id="IPR050743">
    <property type="entry name" value="2-oxoacid_DH_E2_comp"/>
</dbReference>
<evidence type="ECO:0000256" key="8">
    <source>
        <dbReference type="ARBA" id="ARBA00048370"/>
    </source>
</evidence>
<evidence type="ECO:0000259" key="11">
    <source>
        <dbReference type="PROSITE" id="PS51826"/>
    </source>
</evidence>
<dbReference type="Gene3D" id="4.10.320.10">
    <property type="entry name" value="E3-binding domain"/>
    <property type="match status" value="1"/>
</dbReference>
<dbReference type="SUPFAM" id="SSF52777">
    <property type="entry name" value="CoA-dependent acyltransferases"/>
    <property type="match status" value="1"/>
</dbReference>
<dbReference type="NCBIfam" id="NF008814">
    <property type="entry name" value="PRK11854.1"/>
    <property type="match status" value="1"/>
</dbReference>
<dbReference type="PANTHER" id="PTHR43178">
    <property type="entry name" value="DIHYDROLIPOAMIDE ACETYLTRANSFERASE COMPONENT OF PYRUVATE DEHYDROGENASE COMPLEX"/>
    <property type="match status" value="1"/>
</dbReference>
<dbReference type="InterPro" id="IPR004167">
    <property type="entry name" value="PSBD"/>
</dbReference>
<dbReference type="SUPFAM" id="SSF47005">
    <property type="entry name" value="Peripheral subunit-binding domain of 2-oxo acid dehydrogenase complex"/>
    <property type="match status" value="1"/>
</dbReference>
<evidence type="ECO:0000259" key="10">
    <source>
        <dbReference type="PROSITE" id="PS50968"/>
    </source>
</evidence>
<dbReference type="EC" id="2.3.1.12" evidence="9"/>
<feature type="domain" description="Lipoyl-binding" evidence="10">
    <location>
        <begin position="232"/>
        <end position="306"/>
    </location>
</feature>
<evidence type="ECO:0000256" key="5">
    <source>
        <dbReference type="ARBA" id="ARBA00022823"/>
    </source>
</evidence>
<dbReference type="PROSITE" id="PS51826">
    <property type="entry name" value="PSBD"/>
    <property type="match status" value="1"/>
</dbReference>
<dbReference type="GO" id="GO:0006086">
    <property type="term" value="P:pyruvate decarboxylation to acetyl-CoA"/>
    <property type="evidence" value="ECO:0007669"/>
    <property type="project" value="UniProtKB-UniRule"/>
</dbReference>
<dbReference type="PANTHER" id="PTHR43178:SF2">
    <property type="entry name" value="DIHYDROLIPOYLLYSINE-RESIDUE ACETYLTRANSFERASE COMPONENT OF PYRUVATE DEHYDROGENASE COMPLEX"/>
    <property type="match status" value="1"/>
</dbReference>
<dbReference type="InterPro" id="IPR001078">
    <property type="entry name" value="2-oxoacid_DH_actylTfrase"/>
</dbReference>
<feature type="domain" description="Lipoyl-binding" evidence="10">
    <location>
        <begin position="2"/>
        <end position="75"/>
    </location>
</feature>
<sequence>MSELIRVPDIGSGEGEVIELFVKVGDRVEADQSILTLESDKASMEIPAPKAGIVKSLKVKLGDRLKEGDELLELEVEGAAAAAPAATAAAAPAAKAEAKPAAAPAAAPPAAAPAAPAAASVQQVHVPDIGSAGKAQIIEIQVKVGDTVEADQSLITLESDKASMEIPSPAAGVIKAISVKLNDEVGTGDLILDLEVAGAAAPAAAPAQAAAPAAAAPAPAAAAPAAPVADSVQDIHVPDIGSAGKAKIIEVLVKAGDTVAADQSLITLESDKASMEIPSPAAGVVESVSIKLDDEVGTGDLILKLKVKGAAPAAAPAPAAAAPSAPAQAAAAPAAAAPAAAPVAAPAKPGAKVHAGPAVRQLAREFGVELNAVGASGPHGRILKEDVQVYVKAMMQKAKEAPAAAAGATGGAGIPPIPVVDFSRFGETEEVPMTRLMQIGASSLHRSWLNIPHVTQFDSADITELEAFRIAQKAVAEKAGVKLTILPLLLKSCAHLLKELPDFNSSLAPSGKAIIRKKYVNIGFAVDTPEGLLVPVIKNVDQKSLLQLAAEAAVLAAKARDKKLTADDMQGACFTISSLGHIGGTGFTPIVNAPEVAILGVSKATIQPVWDGKAFQPKLMLPLSLSYDHRVINGAAAARFTQRLSSLLADIRTILL</sequence>
<dbReference type="Pfam" id="PF00364">
    <property type="entry name" value="Biotin_lipoyl"/>
    <property type="match status" value="3"/>
</dbReference>
<proteinExistence type="inferred from homology"/>
<comment type="function">
    <text evidence="7">The pyruvate dehydrogenase complex catalyzes the overall conversion of pyruvate to acetyl-CoA and CO(2). It contains multiple copies of three enzymatic components: pyruvate dehydrogenase (E1), dihydrolipoamide acetyltransferase (E2) and lipoamide dehydrogenase (E3).</text>
</comment>
<evidence type="ECO:0000256" key="7">
    <source>
        <dbReference type="ARBA" id="ARBA00025211"/>
    </source>
</evidence>
<keyword evidence="4" id="KW-0677">Repeat</keyword>
<accession>A0A423HXB4</accession>
<evidence type="ECO:0000256" key="3">
    <source>
        <dbReference type="ARBA" id="ARBA00022679"/>
    </source>
</evidence>
<feature type="domain" description="Lipoyl-binding" evidence="10">
    <location>
        <begin position="121"/>
        <end position="195"/>
    </location>
</feature>
<dbReference type="CDD" id="cd06849">
    <property type="entry name" value="lipoyl_domain"/>
    <property type="match status" value="3"/>
</dbReference>
<dbReference type="FunFam" id="2.40.50.100:FF:000009">
    <property type="entry name" value="Acetyltransferase component of pyruvate dehydrogenase complex"/>
    <property type="match status" value="3"/>
</dbReference>
<protein>
    <recommendedName>
        <fullName evidence="9">Acetyltransferase component of pyruvate dehydrogenase complex</fullName>
        <ecNumber evidence="9">2.3.1.12</ecNumber>
    </recommendedName>
</protein>
<dbReference type="EMBL" id="MOBK01000010">
    <property type="protein sequence ID" value="RON17708.1"/>
    <property type="molecule type" value="Genomic_DNA"/>
</dbReference>
<dbReference type="Pfam" id="PF00198">
    <property type="entry name" value="2-oxoacid_dh"/>
    <property type="match status" value="1"/>
</dbReference>
<comment type="subunit">
    <text evidence="2 9">Forms a 24-polypeptide structural core with octahedral symmetry.</text>
</comment>
<dbReference type="Pfam" id="PF02817">
    <property type="entry name" value="E3_binding"/>
    <property type="match status" value="1"/>
</dbReference>
<gene>
    <name evidence="12" type="ORF">BK660_23960</name>
</gene>
<dbReference type="GO" id="GO:0031405">
    <property type="term" value="F:lipoic acid binding"/>
    <property type="evidence" value="ECO:0007669"/>
    <property type="project" value="TreeGrafter"/>
</dbReference>
<dbReference type="RefSeq" id="WP_123435554.1">
    <property type="nucleotide sequence ID" value="NZ_MOBK01000010.1"/>
</dbReference>
<dbReference type="GO" id="GO:0045254">
    <property type="term" value="C:pyruvate dehydrogenase complex"/>
    <property type="evidence" value="ECO:0007669"/>
    <property type="project" value="UniProtKB-UniRule"/>
</dbReference>
<evidence type="ECO:0000256" key="6">
    <source>
        <dbReference type="ARBA" id="ARBA00023315"/>
    </source>
</evidence>
<dbReference type="Gene3D" id="3.30.559.10">
    <property type="entry name" value="Chloramphenicol acetyltransferase-like domain"/>
    <property type="match status" value="1"/>
</dbReference>
<dbReference type="NCBIfam" id="TIGR01348">
    <property type="entry name" value="PDHac_trf_long"/>
    <property type="match status" value="1"/>
</dbReference>
<evidence type="ECO:0000256" key="4">
    <source>
        <dbReference type="ARBA" id="ARBA00022737"/>
    </source>
</evidence>
<keyword evidence="6 9" id="KW-0012">Acyltransferase</keyword>
<dbReference type="PROSITE" id="PS50968">
    <property type="entry name" value="BIOTINYL_LIPOYL"/>
    <property type="match status" value="3"/>
</dbReference>
<evidence type="ECO:0000256" key="1">
    <source>
        <dbReference type="ARBA" id="ARBA00007317"/>
    </source>
</evidence>